<evidence type="ECO:0000313" key="2">
    <source>
        <dbReference type="Proteomes" id="UP000003586"/>
    </source>
</evidence>
<name>W0F672_9BACT</name>
<organism evidence="1 2">
    <name type="scientific">Niabella soli DSM 19437</name>
    <dbReference type="NCBI Taxonomy" id="929713"/>
    <lineage>
        <taxon>Bacteria</taxon>
        <taxon>Pseudomonadati</taxon>
        <taxon>Bacteroidota</taxon>
        <taxon>Chitinophagia</taxon>
        <taxon>Chitinophagales</taxon>
        <taxon>Chitinophagaceae</taxon>
        <taxon>Niabella</taxon>
    </lineage>
</organism>
<evidence type="ECO:0000313" key="1">
    <source>
        <dbReference type="EMBL" id="AHF17298.1"/>
    </source>
</evidence>
<accession>W0F672</accession>
<dbReference type="HOGENOM" id="CLU_3374815_0_0_10"/>
<dbReference type="AlphaFoldDB" id="W0F672"/>
<dbReference type="STRING" id="929713.NIASO_05345"/>
<dbReference type="Proteomes" id="UP000003586">
    <property type="component" value="Chromosome"/>
</dbReference>
<sequence>MQKLKIRFPRLPDLPGYPFKNINSFSFKVFILPV</sequence>
<reference evidence="1 2" key="1">
    <citation type="submission" date="2013-12" db="EMBL/GenBank/DDBJ databases">
        <authorList>
            <consortium name="DOE Joint Genome Institute"/>
            <person name="Eisen J."/>
            <person name="Huntemann M."/>
            <person name="Han J."/>
            <person name="Chen A."/>
            <person name="Kyrpides N."/>
            <person name="Mavromatis K."/>
            <person name="Markowitz V."/>
            <person name="Palaniappan K."/>
            <person name="Ivanova N."/>
            <person name="Schaumberg A."/>
            <person name="Pati A."/>
            <person name="Liolios K."/>
            <person name="Nordberg H.P."/>
            <person name="Cantor M.N."/>
            <person name="Hua S.X."/>
            <person name="Woyke T."/>
        </authorList>
    </citation>
    <scope>NUCLEOTIDE SEQUENCE [LARGE SCALE GENOMIC DNA]</scope>
    <source>
        <strain evidence="2">DSM 19437</strain>
    </source>
</reference>
<dbReference type="EMBL" id="CP007035">
    <property type="protein sequence ID" value="AHF17298.1"/>
    <property type="molecule type" value="Genomic_DNA"/>
</dbReference>
<protein>
    <submittedName>
        <fullName evidence="1">Uncharacterized protein</fullName>
    </submittedName>
</protein>
<keyword evidence="2" id="KW-1185">Reference proteome</keyword>
<gene>
    <name evidence="1" type="ORF">NIASO_05345</name>
</gene>
<proteinExistence type="predicted"/>
<dbReference type="KEGG" id="nso:NIASO_05345"/>